<dbReference type="InterPro" id="IPR001597">
    <property type="entry name" value="ArAA_b-elim_lyase/Thr_aldolase"/>
</dbReference>
<feature type="domain" description="Aromatic amino acid beta-eliminating lyase/threonine aldolase" evidence="6">
    <location>
        <begin position="100"/>
        <end position="384"/>
    </location>
</feature>
<protein>
    <submittedName>
        <fullName evidence="7">Threonine aldolase</fullName>
    </submittedName>
</protein>
<comment type="caution">
    <text evidence="7">The sequence shown here is derived from an EMBL/GenBank/DDBJ whole genome shotgun (WGS) entry which is preliminary data.</text>
</comment>
<dbReference type="GO" id="GO:0006567">
    <property type="term" value="P:L-threonine catabolic process"/>
    <property type="evidence" value="ECO:0007669"/>
    <property type="project" value="TreeGrafter"/>
</dbReference>
<proteinExistence type="inferred from homology"/>
<dbReference type="PANTHER" id="PTHR48097:SF9">
    <property type="entry name" value="L-THREONINE ALDOLASE"/>
    <property type="match status" value="1"/>
</dbReference>
<keyword evidence="3" id="KW-0663">Pyridoxal phosphate</keyword>
<dbReference type="Gene3D" id="3.40.640.10">
    <property type="entry name" value="Type I PLP-dependent aspartate aminotransferase-like (Major domain)"/>
    <property type="match status" value="1"/>
</dbReference>
<evidence type="ECO:0000256" key="1">
    <source>
        <dbReference type="ARBA" id="ARBA00001933"/>
    </source>
</evidence>
<evidence type="ECO:0000313" key="8">
    <source>
        <dbReference type="Proteomes" id="UP000799429"/>
    </source>
</evidence>
<dbReference type="OrthoDB" id="10261951at2759"/>
<dbReference type="SUPFAM" id="SSF53383">
    <property type="entry name" value="PLP-dependent transferases"/>
    <property type="match status" value="1"/>
</dbReference>
<dbReference type="InterPro" id="IPR015424">
    <property type="entry name" value="PyrdxlP-dep_Trfase"/>
</dbReference>
<reference evidence="7" key="1">
    <citation type="journal article" date="2020" name="Stud. Mycol.">
        <title>101 Dothideomycetes genomes: a test case for predicting lifestyles and emergence of pathogens.</title>
        <authorList>
            <person name="Haridas S."/>
            <person name="Albert R."/>
            <person name="Binder M."/>
            <person name="Bloem J."/>
            <person name="Labutti K."/>
            <person name="Salamov A."/>
            <person name="Andreopoulos B."/>
            <person name="Baker S."/>
            <person name="Barry K."/>
            <person name="Bills G."/>
            <person name="Bluhm B."/>
            <person name="Cannon C."/>
            <person name="Castanera R."/>
            <person name="Culley D."/>
            <person name="Daum C."/>
            <person name="Ezra D."/>
            <person name="Gonzalez J."/>
            <person name="Henrissat B."/>
            <person name="Kuo A."/>
            <person name="Liang C."/>
            <person name="Lipzen A."/>
            <person name="Lutzoni F."/>
            <person name="Magnuson J."/>
            <person name="Mondo S."/>
            <person name="Nolan M."/>
            <person name="Ohm R."/>
            <person name="Pangilinan J."/>
            <person name="Park H.-J."/>
            <person name="Ramirez L."/>
            <person name="Alfaro M."/>
            <person name="Sun H."/>
            <person name="Tritt A."/>
            <person name="Yoshinaga Y."/>
            <person name="Zwiers L.-H."/>
            <person name="Turgeon B."/>
            <person name="Goodwin S."/>
            <person name="Spatafora J."/>
            <person name="Crous P."/>
            <person name="Grigoriev I."/>
        </authorList>
    </citation>
    <scope>NUCLEOTIDE SEQUENCE</scope>
    <source>
        <strain evidence="7">CBS 101060</strain>
    </source>
</reference>
<evidence type="ECO:0000256" key="4">
    <source>
        <dbReference type="ARBA" id="ARBA00023239"/>
    </source>
</evidence>
<evidence type="ECO:0000256" key="3">
    <source>
        <dbReference type="ARBA" id="ARBA00022898"/>
    </source>
</evidence>
<evidence type="ECO:0000256" key="2">
    <source>
        <dbReference type="ARBA" id="ARBA00006966"/>
    </source>
</evidence>
<sequence length="440" mass="47983">MVSYYFHYSKYISPLVKSFPRLKPLHHWTSRAPYQYQKSKTRLNYTPQYVRTMATNGSSNNGPPSPPVVDKEDVEKKANTLTPAGTKTNNWSKPGPAAFDFRSDVVTTPTPSMLSAIASTTLLDDVFAEDPTTTALETRIATLTGHPAALLVLSGTMGNQVALRTHLLAPPHAVLCDHRSHIVKHEAGGPASLSGAFVEAVRPRNRHHLTLEDVRKYAVLDEDVHSCPTRVISLENTLNGTVIPLSECRRIAHWAGEKGIRMHLDGARLWEAVASGAGELEEFCKCFDSVSLCFSKGLGAPIGSVVVGDEAFIRRARWVRKMLGGGMRQAGVVAAAARVGVEETFLGGRLRESHESARRVAGMWQGLGGRLRYPVETNMVWLDLEGVGVKEEEFMRLAGERGVRVLGGRLVVHYQISDAAIERLGGVMEMVLKGNGGGRG</sequence>
<dbReference type="Gene3D" id="3.90.1150.10">
    <property type="entry name" value="Aspartate Aminotransferase, domain 1"/>
    <property type="match status" value="1"/>
</dbReference>
<name>A0A9P4S3U2_9PEZI</name>
<dbReference type="EMBL" id="MU006108">
    <property type="protein sequence ID" value="KAF2835564.1"/>
    <property type="molecule type" value="Genomic_DNA"/>
</dbReference>
<accession>A0A9P4S3U2</accession>
<evidence type="ECO:0000256" key="5">
    <source>
        <dbReference type="SAM" id="MobiDB-lite"/>
    </source>
</evidence>
<feature type="compositionally biased region" description="Basic and acidic residues" evidence="5">
    <location>
        <begin position="69"/>
        <end position="78"/>
    </location>
</feature>
<comment type="cofactor">
    <cofactor evidence="1">
        <name>pyridoxal 5'-phosphate</name>
        <dbReference type="ChEBI" id="CHEBI:597326"/>
    </cofactor>
</comment>
<keyword evidence="8" id="KW-1185">Reference proteome</keyword>
<dbReference type="Proteomes" id="UP000799429">
    <property type="component" value="Unassembled WGS sequence"/>
</dbReference>
<keyword evidence="4" id="KW-0456">Lyase</keyword>
<dbReference type="InterPro" id="IPR015421">
    <property type="entry name" value="PyrdxlP-dep_Trfase_major"/>
</dbReference>
<dbReference type="GO" id="GO:0006545">
    <property type="term" value="P:glycine biosynthetic process"/>
    <property type="evidence" value="ECO:0007669"/>
    <property type="project" value="TreeGrafter"/>
</dbReference>
<comment type="similarity">
    <text evidence="2">Belongs to the threonine aldolase family.</text>
</comment>
<dbReference type="GO" id="GO:0005829">
    <property type="term" value="C:cytosol"/>
    <property type="evidence" value="ECO:0007669"/>
    <property type="project" value="TreeGrafter"/>
</dbReference>
<dbReference type="InterPro" id="IPR015422">
    <property type="entry name" value="PyrdxlP-dep_Trfase_small"/>
</dbReference>
<dbReference type="NCBIfam" id="NF041359">
    <property type="entry name" value="GntG_guanitoxin"/>
    <property type="match status" value="1"/>
</dbReference>
<organism evidence="7 8">
    <name type="scientific">Patellaria atrata CBS 101060</name>
    <dbReference type="NCBI Taxonomy" id="1346257"/>
    <lineage>
        <taxon>Eukaryota</taxon>
        <taxon>Fungi</taxon>
        <taxon>Dikarya</taxon>
        <taxon>Ascomycota</taxon>
        <taxon>Pezizomycotina</taxon>
        <taxon>Dothideomycetes</taxon>
        <taxon>Dothideomycetes incertae sedis</taxon>
        <taxon>Patellariales</taxon>
        <taxon>Patellariaceae</taxon>
        <taxon>Patellaria</taxon>
    </lineage>
</organism>
<evidence type="ECO:0000259" key="6">
    <source>
        <dbReference type="Pfam" id="PF01212"/>
    </source>
</evidence>
<evidence type="ECO:0000313" key="7">
    <source>
        <dbReference type="EMBL" id="KAF2835564.1"/>
    </source>
</evidence>
<feature type="compositionally biased region" description="Polar residues" evidence="5">
    <location>
        <begin position="79"/>
        <end position="92"/>
    </location>
</feature>
<dbReference type="PANTHER" id="PTHR48097">
    <property type="entry name" value="L-THREONINE ALDOLASE-RELATED"/>
    <property type="match status" value="1"/>
</dbReference>
<dbReference type="AlphaFoldDB" id="A0A9P4S3U2"/>
<dbReference type="FunFam" id="3.40.640.10:FF:000030">
    <property type="entry name" value="Low-specificity L-threonine aldolase"/>
    <property type="match status" value="1"/>
</dbReference>
<dbReference type="Pfam" id="PF01212">
    <property type="entry name" value="Beta_elim_lyase"/>
    <property type="match status" value="1"/>
</dbReference>
<gene>
    <name evidence="7" type="ORF">M501DRAFT_1043898</name>
</gene>
<dbReference type="CDD" id="cd06502">
    <property type="entry name" value="TA_like"/>
    <property type="match status" value="1"/>
</dbReference>
<feature type="region of interest" description="Disordered" evidence="5">
    <location>
        <begin position="52"/>
        <end position="93"/>
    </location>
</feature>
<dbReference type="GO" id="GO:0008732">
    <property type="term" value="F:L-allo-threonine aldolase activity"/>
    <property type="evidence" value="ECO:0007669"/>
    <property type="project" value="TreeGrafter"/>
</dbReference>
<dbReference type="InterPro" id="IPR023603">
    <property type="entry name" value="Low_specificity_L-TA-like"/>
</dbReference>